<dbReference type="Proteomes" id="UP001642409">
    <property type="component" value="Unassembled WGS sequence"/>
</dbReference>
<accession>A0ABP1K232</accession>
<dbReference type="PANTHER" id="PTHR19879:SF9">
    <property type="entry name" value="TRANSCRIPTION INITIATION FACTOR TFIID SUBUNIT 5"/>
    <property type="match status" value="1"/>
</dbReference>
<feature type="repeat" description="WD" evidence="3">
    <location>
        <begin position="662"/>
        <end position="703"/>
    </location>
</feature>
<dbReference type="Pfam" id="PF00805">
    <property type="entry name" value="Pentapeptide"/>
    <property type="match status" value="1"/>
</dbReference>
<feature type="repeat" description="WD" evidence="3">
    <location>
        <begin position="578"/>
        <end position="619"/>
    </location>
</feature>
<dbReference type="SUPFAM" id="SSF52540">
    <property type="entry name" value="P-loop containing nucleoside triphosphate hydrolases"/>
    <property type="match status" value="1"/>
</dbReference>
<dbReference type="PROSITE" id="PS50294">
    <property type="entry name" value="WD_REPEATS_REGION"/>
    <property type="match status" value="3"/>
</dbReference>
<dbReference type="SMART" id="SM00320">
    <property type="entry name" value="WD40"/>
    <property type="match status" value="10"/>
</dbReference>
<evidence type="ECO:0000256" key="2">
    <source>
        <dbReference type="ARBA" id="ARBA00022737"/>
    </source>
</evidence>
<dbReference type="SUPFAM" id="SSF141571">
    <property type="entry name" value="Pentapeptide repeat-like"/>
    <property type="match status" value="1"/>
</dbReference>
<dbReference type="InterPro" id="IPR001680">
    <property type="entry name" value="WD40_rpt"/>
</dbReference>
<dbReference type="InterPro" id="IPR015943">
    <property type="entry name" value="WD40/YVTN_repeat-like_dom_sf"/>
</dbReference>
<dbReference type="InterPro" id="IPR036322">
    <property type="entry name" value="WD40_repeat_dom_sf"/>
</dbReference>
<evidence type="ECO:0000256" key="3">
    <source>
        <dbReference type="PROSITE-ProRule" id="PRU00221"/>
    </source>
</evidence>
<reference evidence="5 6" key="1">
    <citation type="submission" date="2024-07" db="EMBL/GenBank/DDBJ databases">
        <authorList>
            <person name="Akdeniz Z."/>
        </authorList>
    </citation>
    <scope>NUCLEOTIDE SEQUENCE [LARGE SCALE GENOMIC DNA]</scope>
</reference>
<evidence type="ECO:0000313" key="5">
    <source>
        <dbReference type="EMBL" id="CAL6051887.1"/>
    </source>
</evidence>
<dbReference type="Gene3D" id="2.130.10.10">
    <property type="entry name" value="YVTN repeat-like/Quinoprotein amine dehydrogenase"/>
    <property type="match status" value="3"/>
</dbReference>
<dbReference type="CDD" id="cd00200">
    <property type="entry name" value="WD40"/>
    <property type="match status" value="1"/>
</dbReference>
<evidence type="ECO:0000256" key="1">
    <source>
        <dbReference type="ARBA" id="ARBA00022574"/>
    </source>
</evidence>
<dbReference type="Gene3D" id="2.160.20.80">
    <property type="entry name" value="E3 ubiquitin-protein ligase SopA"/>
    <property type="match status" value="1"/>
</dbReference>
<dbReference type="Pfam" id="PF00400">
    <property type="entry name" value="WD40"/>
    <property type="match status" value="6"/>
</dbReference>
<dbReference type="InterPro" id="IPR019775">
    <property type="entry name" value="WD40_repeat_CS"/>
</dbReference>
<keyword evidence="1 3" id="KW-0853">WD repeat</keyword>
<keyword evidence="2" id="KW-0677">Repeat</keyword>
<keyword evidence="6" id="KW-1185">Reference proteome</keyword>
<feature type="repeat" description="WD" evidence="3">
    <location>
        <begin position="788"/>
        <end position="829"/>
    </location>
</feature>
<dbReference type="InterPro" id="IPR027417">
    <property type="entry name" value="P-loop_NTPase"/>
</dbReference>
<dbReference type="PROSITE" id="PS00678">
    <property type="entry name" value="WD_REPEATS_1"/>
    <property type="match status" value="1"/>
</dbReference>
<feature type="repeat" description="WD" evidence="3">
    <location>
        <begin position="499"/>
        <end position="540"/>
    </location>
</feature>
<proteinExistence type="predicted"/>
<evidence type="ECO:0000313" key="6">
    <source>
        <dbReference type="Proteomes" id="UP001642409"/>
    </source>
</evidence>
<feature type="coiled-coil region" evidence="4">
    <location>
        <begin position="224"/>
        <end position="251"/>
    </location>
</feature>
<dbReference type="Gene3D" id="3.40.50.300">
    <property type="entry name" value="P-loop containing nucleotide triphosphate hydrolases"/>
    <property type="match status" value="1"/>
</dbReference>
<sequence length="1029" mass="118924">MLIQGGAGTGKTLYCQHLVQQIIKLRQIIPIYINLPLMQNWEKFMLEETLQSMKFTEIEIQKLQDSKVQLLLVIDGYDEIRSYKCLYNTNNLLNWNCKTIFTCRSQHLIGDPNYIKYFISSKFDRSISFKEIVLIPFDDNQIDDYLQRFTESNKNNTQIPWKDWNIYKNNIVTIPGLYKLVSNPFILSMIVLVLPKFASKQEKYKNSILLLDLYQEFVKWWFENEEERMYLNNVQTDITNLKQEFEDYALRLATKMIDAAKTAVEYNQNDPKSTSWKQFFDQNNTRTITIRRGVPIVVNQKFYSFIHKSIQEYFAVCDGLRQIHQIHNKIDEKLLNCSFNQHLIVDKGVFEFYKQSIENNSELKSKLFAIIELSKTQNNVSIAAANAITILNAANVSFRNCDFKNIKIPGANLSLAMMEGVDFTNAELQNVDFQSAWLVNTNFNGSNLNNIEFGQRASIQLEHEVLCLQCSQNGQILVVASFNMIKIYNYQTLKLITTLQNDRYNVLWLQFNPDDSKLLSCSYDKVINVYNTQNWQLVNTVEIQVTKFEYNQDSKYIIGINDTELYLYNPDFEMIKQFTGHSESIEFANFSSNNQWIVSGDTIGVINIWDVNSGKLLKSISGHKDRVNCVRFNMDSTLIASASEDKTVKIWDTSSFALKNTLVEHDNQVSYLQFSSNGEYLVSASANGKLILWSAKSQQLIKQIQNVHSRVISNIIFSYDNQTIISSGWDKSIQFTQTSSNPLLKQLPGYLATCKDATFNHDYSLIATCCFKGRINFWTYEGVFIKQFLYQQSAIRYVKFSPDNQLLFTSNIDNTVRVFEVSSGKCVKELQFQSYVRSLCVHQNSTDFVLVSSNGWQKSIVQGWNLHKSEPNFEINDEDEINEIVYNADCSLIAYTGDKINAYVCDAQTGTSKFTLSDSREKLKHICFDNTNGNIICSKTSWVKAVFVWNKNNEMVENNYSGEQLDQLFTPFKVHQNRKLVLNEHLVQIMRGDETEAVLGQFELKLSGCTIEEVVNLGDENRMIIEQKM</sequence>
<feature type="repeat" description="WD" evidence="3">
    <location>
        <begin position="620"/>
        <end position="661"/>
    </location>
</feature>
<dbReference type="EMBL" id="CAXDID020000190">
    <property type="protein sequence ID" value="CAL6051887.1"/>
    <property type="molecule type" value="Genomic_DNA"/>
</dbReference>
<dbReference type="PANTHER" id="PTHR19879">
    <property type="entry name" value="TRANSCRIPTION INITIATION FACTOR TFIID"/>
    <property type="match status" value="1"/>
</dbReference>
<evidence type="ECO:0000256" key="4">
    <source>
        <dbReference type="SAM" id="Coils"/>
    </source>
</evidence>
<gene>
    <name evidence="5" type="ORF">HINF_LOCUS44583</name>
</gene>
<dbReference type="SUPFAM" id="SSF50978">
    <property type="entry name" value="WD40 repeat-like"/>
    <property type="match status" value="2"/>
</dbReference>
<organism evidence="5 6">
    <name type="scientific">Hexamita inflata</name>
    <dbReference type="NCBI Taxonomy" id="28002"/>
    <lineage>
        <taxon>Eukaryota</taxon>
        <taxon>Metamonada</taxon>
        <taxon>Diplomonadida</taxon>
        <taxon>Hexamitidae</taxon>
        <taxon>Hexamitinae</taxon>
        <taxon>Hexamita</taxon>
    </lineage>
</organism>
<keyword evidence="4" id="KW-0175">Coiled coil</keyword>
<dbReference type="InterPro" id="IPR001646">
    <property type="entry name" value="5peptide_repeat"/>
</dbReference>
<comment type="caution">
    <text evidence="5">The sequence shown here is derived from an EMBL/GenBank/DDBJ whole genome shotgun (WGS) entry which is preliminary data.</text>
</comment>
<name>A0ABP1K232_9EUKA</name>
<dbReference type="PROSITE" id="PS50082">
    <property type="entry name" value="WD_REPEATS_2"/>
    <property type="match status" value="5"/>
</dbReference>
<protein>
    <submittedName>
        <fullName evidence="5">Pentapeptide_repeats-containing protein</fullName>
    </submittedName>
</protein>